<dbReference type="EMBL" id="VUJU01015278">
    <property type="protein sequence ID" value="KAF0695259.1"/>
    <property type="molecule type" value="Genomic_DNA"/>
</dbReference>
<name>A0A6G0VKX6_APHCR</name>
<dbReference type="OrthoDB" id="1739706at2759"/>
<accession>A0A6G0VKX6</accession>
<organism evidence="1 2">
    <name type="scientific">Aphis craccivora</name>
    <name type="common">Cowpea aphid</name>
    <dbReference type="NCBI Taxonomy" id="307492"/>
    <lineage>
        <taxon>Eukaryota</taxon>
        <taxon>Metazoa</taxon>
        <taxon>Ecdysozoa</taxon>
        <taxon>Arthropoda</taxon>
        <taxon>Hexapoda</taxon>
        <taxon>Insecta</taxon>
        <taxon>Pterygota</taxon>
        <taxon>Neoptera</taxon>
        <taxon>Paraneoptera</taxon>
        <taxon>Hemiptera</taxon>
        <taxon>Sternorrhyncha</taxon>
        <taxon>Aphidomorpha</taxon>
        <taxon>Aphidoidea</taxon>
        <taxon>Aphididae</taxon>
        <taxon>Aphidini</taxon>
        <taxon>Aphis</taxon>
        <taxon>Aphis</taxon>
    </lineage>
</organism>
<feature type="non-terminal residue" evidence="1">
    <location>
        <position position="1"/>
    </location>
</feature>
<dbReference type="AlphaFoldDB" id="A0A6G0VKX6"/>
<protein>
    <submittedName>
        <fullName evidence="1">Zinc finger MYM-type protein 1-like</fullName>
    </submittedName>
</protein>
<proteinExistence type="predicted"/>
<reference evidence="1 2" key="1">
    <citation type="submission" date="2019-08" db="EMBL/GenBank/DDBJ databases">
        <title>Whole genome of Aphis craccivora.</title>
        <authorList>
            <person name="Voronova N.V."/>
            <person name="Shulinski R.S."/>
            <person name="Bandarenka Y.V."/>
            <person name="Zhorov D.G."/>
            <person name="Warner D."/>
        </authorList>
    </citation>
    <scope>NUCLEOTIDE SEQUENCE [LARGE SCALE GENOMIC DNA]</scope>
    <source>
        <strain evidence="1">180601</strain>
        <tissue evidence="1">Whole Body</tissue>
    </source>
</reference>
<gene>
    <name evidence="1" type="ORF">FWK35_00037332</name>
</gene>
<evidence type="ECO:0000313" key="1">
    <source>
        <dbReference type="EMBL" id="KAF0695259.1"/>
    </source>
</evidence>
<keyword evidence="2" id="KW-1185">Reference proteome</keyword>
<dbReference type="Proteomes" id="UP000478052">
    <property type="component" value="Unassembled WGS sequence"/>
</dbReference>
<evidence type="ECO:0000313" key="2">
    <source>
        <dbReference type="Proteomes" id="UP000478052"/>
    </source>
</evidence>
<sequence>AVSIVIAQSILKEEQEGSKILNLIVDEARDDAKLEQIRFVEFKELNTNALSCNFKLFLNNFGLDLSNCVSQSYDGA</sequence>
<comment type="caution">
    <text evidence="1">The sequence shown here is derived from an EMBL/GenBank/DDBJ whole genome shotgun (WGS) entry which is preliminary data.</text>
</comment>